<dbReference type="Proteomes" id="UP000606194">
    <property type="component" value="Unassembled WGS sequence"/>
</dbReference>
<dbReference type="EMBL" id="BMTL01000004">
    <property type="protein sequence ID" value="GGR73617.1"/>
    <property type="molecule type" value="Genomic_DNA"/>
</dbReference>
<organism evidence="2 3">
    <name type="scientific">Streptomyces humidus</name>
    <dbReference type="NCBI Taxonomy" id="52259"/>
    <lineage>
        <taxon>Bacteria</taxon>
        <taxon>Bacillati</taxon>
        <taxon>Actinomycetota</taxon>
        <taxon>Actinomycetes</taxon>
        <taxon>Kitasatosporales</taxon>
        <taxon>Streptomycetaceae</taxon>
        <taxon>Streptomyces</taxon>
    </lineage>
</organism>
<reference evidence="2" key="1">
    <citation type="journal article" date="2014" name="Int. J. Syst. Evol. Microbiol.">
        <title>Complete genome sequence of Corynebacterium casei LMG S-19264T (=DSM 44701T), isolated from a smear-ripened cheese.</title>
        <authorList>
            <consortium name="US DOE Joint Genome Institute (JGI-PGF)"/>
            <person name="Walter F."/>
            <person name="Albersmeier A."/>
            <person name="Kalinowski J."/>
            <person name="Ruckert C."/>
        </authorList>
    </citation>
    <scope>NUCLEOTIDE SEQUENCE</scope>
    <source>
        <strain evidence="2">JCM 4386</strain>
    </source>
</reference>
<name>A0A918FS33_9ACTN</name>
<accession>A0A918FS33</accession>
<comment type="caution">
    <text evidence="2">The sequence shown here is derived from an EMBL/GenBank/DDBJ whole genome shotgun (WGS) entry which is preliminary data.</text>
</comment>
<proteinExistence type="predicted"/>
<evidence type="ECO:0000313" key="3">
    <source>
        <dbReference type="Proteomes" id="UP000606194"/>
    </source>
</evidence>
<keyword evidence="3" id="KW-1185">Reference proteome</keyword>
<gene>
    <name evidence="2" type="ORF">GCM10010269_10700</name>
</gene>
<feature type="compositionally biased region" description="Basic and acidic residues" evidence="1">
    <location>
        <begin position="35"/>
        <end position="47"/>
    </location>
</feature>
<reference evidence="2" key="2">
    <citation type="submission" date="2020-09" db="EMBL/GenBank/DDBJ databases">
        <authorList>
            <person name="Sun Q."/>
            <person name="Ohkuma M."/>
        </authorList>
    </citation>
    <scope>NUCLEOTIDE SEQUENCE</scope>
    <source>
        <strain evidence="2">JCM 4386</strain>
    </source>
</reference>
<evidence type="ECO:0000256" key="1">
    <source>
        <dbReference type="SAM" id="MobiDB-lite"/>
    </source>
</evidence>
<feature type="region of interest" description="Disordered" evidence="1">
    <location>
        <begin position="1"/>
        <end position="71"/>
    </location>
</feature>
<evidence type="ECO:0000313" key="2">
    <source>
        <dbReference type="EMBL" id="GGR73617.1"/>
    </source>
</evidence>
<protein>
    <submittedName>
        <fullName evidence="2">Uncharacterized protein</fullName>
    </submittedName>
</protein>
<dbReference type="AlphaFoldDB" id="A0A918FS33"/>
<sequence>MRDPEGTGAGPKAGAARPLTGAGGTAPSERGAGTAEERDTADGRGAEGEEGPGAPLGDGGTACPATARWTE</sequence>